<organism evidence="1 2">
    <name type="scientific">Phycomyces blakesleeanus</name>
    <dbReference type="NCBI Taxonomy" id="4837"/>
    <lineage>
        <taxon>Eukaryota</taxon>
        <taxon>Fungi</taxon>
        <taxon>Fungi incertae sedis</taxon>
        <taxon>Mucoromycota</taxon>
        <taxon>Mucoromycotina</taxon>
        <taxon>Mucoromycetes</taxon>
        <taxon>Mucorales</taxon>
        <taxon>Phycomycetaceae</taxon>
        <taxon>Phycomyces</taxon>
    </lineage>
</organism>
<accession>A0ABR3ATU0</accession>
<protein>
    <submittedName>
        <fullName evidence="1">Uncharacterized protein</fullName>
    </submittedName>
</protein>
<proteinExistence type="predicted"/>
<reference evidence="1 2" key="1">
    <citation type="submission" date="2024-04" db="EMBL/GenBank/DDBJ databases">
        <title>Symmetric and asymmetric DNA N6-adenine methylation regulates different biological responses in Mucorales.</title>
        <authorList>
            <consortium name="Lawrence Berkeley National Laboratory"/>
            <person name="Lax C."/>
            <person name="Mondo S.J."/>
            <person name="Osorio-Concepcion M."/>
            <person name="Muszewska A."/>
            <person name="Corrochano-Luque M."/>
            <person name="Gutierrez G."/>
            <person name="Riley R."/>
            <person name="Lipzen A."/>
            <person name="Guo J."/>
            <person name="Hundley H."/>
            <person name="Amirebrahimi M."/>
            <person name="Ng V."/>
            <person name="Lorenzo-Gutierrez D."/>
            <person name="Binder U."/>
            <person name="Yang J."/>
            <person name="Song Y."/>
            <person name="Canovas D."/>
            <person name="Navarro E."/>
            <person name="Freitag M."/>
            <person name="Gabaldon T."/>
            <person name="Grigoriev I.V."/>
            <person name="Corrochano L.M."/>
            <person name="Nicolas F.E."/>
            <person name="Garre V."/>
        </authorList>
    </citation>
    <scope>NUCLEOTIDE SEQUENCE [LARGE SCALE GENOMIC DNA]</scope>
    <source>
        <strain evidence="1 2">L51</strain>
    </source>
</reference>
<gene>
    <name evidence="1" type="ORF">J3Q64DRAFT_1837704</name>
</gene>
<comment type="caution">
    <text evidence="1">The sequence shown here is derived from an EMBL/GenBank/DDBJ whole genome shotgun (WGS) entry which is preliminary data.</text>
</comment>
<evidence type="ECO:0000313" key="1">
    <source>
        <dbReference type="EMBL" id="KAL0081757.1"/>
    </source>
</evidence>
<keyword evidence="2" id="KW-1185">Reference proteome</keyword>
<sequence>MPCARGLKEILQRASYFFAGYSWSEWNQKNTHHVTLLINGEFREELIALLGKVKVVPLGNFDPTAADVIADPKLKEETIEVRAKKTQDLFDARLIKASLRMATYLGHSVICHFSSEKAGVKISQTAVSDYLEGRKITSTTAFIAPTNDMDGIESTKTPITTTHE</sequence>
<dbReference type="Proteomes" id="UP001448207">
    <property type="component" value="Unassembled WGS sequence"/>
</dbReference>
<name>A0ABR3ATU0_PHYBL</name>
<dbReference type="EMBL" id="JBCLYO010000017">
    <property type="protein sequence ID" value="KAL0081757.1"/>
    <property type="molecule type" value="Genomic_DNA"/>
</dbReference>
<evidence type="ECO:0000313" key="2">
    <source>
        <dbReference type="Proteomes" id="UP001448207"/>
    </source>
</evidence>